<proteinExistence type="inferred from homology"/>
<dbReference type="InterPro" id="IPR038390">
    <property type="entry name" value="Metal_Tscrpt_repr_sf"/>
</dbReference>
<evidence type="ECO:0000313" key="4">
    <source>
        <dbReference type="EMBL" id="GAA4285761.1"/>
    </source>
</evidence>
<evidence type="ECO:0000256" key="2">
    <source>
        <dbReference type="ARBA" id="ARBA00023008"/>
    </source>
</evidence>
<sequence length="95" mass="11036">MDMWLDLHELRARDLVGEAENARRLREIGQRERARPRAHGSRPGARLEDIEGQVRRIRRMVRRGEERAVVLREISAVVSALDGLAVDVLEEHLRH</sequence>
<dbReference type="Pfam" id="PF02583">
    <property type="entry name" value="Trns_repr_metal"/>
    <property type="match status" value="1"/>
</dbReference>
<protein>
    <submittedName>
        <fullName evidence="4">Uncharacterized protein</fullName>
    </submittedName>
</protein>
<evidence type="ECO:0000256" key="3">
    <source>
        <dbReference type="SAM" id="MobiDB-lite"/>
    </source>
</evidence>
<evidence type="ECO:0000313" key="5">
    <source>
        <dbReference type="Proteomes" id="UP001499841"/>
    </source>
</evidence>
<keyword evidence="2" id="KW-0186">Copper</keyword>
<comment type="similarity">
    <text evidence="1">Belongs to the CsoR family.</text>
</comment>
<dbReference type="EMBL" id="BAABBA010000001">
    <property type="protein sequence ID" value="GAA4285761.1"/>
    <property type="molecule type" value="Genomic_DNA"/>
</dbReference>
<accession>A0ABP8EPD2</accession>
<dbReference type="RefSeq" id="WP_345036455.1">
    <property type="nucleotide sequence ID" value="NZ_BAABBA010000001.1"/>
</dbReference>
<dbReference type="InterPro" id="IPR003735">
    <property type="entry name" value="Metal_Tscrpt_repr"/>
</dbReference>
<organism evidence="4 5">
    <name type="scientific">Georgenia daeguensis</name>
    <dbReference type="NCBI Taxonomy" id="908355"/>
    <lineage>
        <taxon>Bacteria</taxon>
        <taxon>Bacillati</taxon>
        <taxon>Actinomycetota</taxon>
        <taxon>Actinomycetes</taxon>
        <taxon>Micrococcales</taxon>
        <taxon>Bogoriellaceae</taxon>
        <taxon>Georgenia</taxon>
    </lineage>
</organism>
<name>A0ABP8EPD2_9MICO</name>
<dbReference type="Proteomes" id="UP001499841">
    <property type="component" value="Unassembled WGS sequence"/>
</dbReference>
<keyword evidence="5" id="KW-1185">Reference proteome</keyword>
<gene>
    <name evidence="4" type="ORF">GCM10022262_01200</name>
</gene>
<comment type="caution">
    <text evidence="4">The sequence shown here is derived from an EMBL/GenBank/DDBJ whole genome shotgun (WGS) entry which is preliminary data.</text>
</comment>
<feature type="region of interest" description="Disordered" evidence="3">
    <location>
        <begin position="27"/>
        <end position="46"/>
    </location>
</feature>
<evidence type="ECO:0000256" key="1">
    <source>
        <dbReference type="ARBA" id="ARBA00005428"/>
    </source>
</evidence>
<reference evidence="5" key="1">
    <citation type="journal article" date="2019" name="Int. J. Syst. Evol. Microbiol.">
        <title>The Global Catalogue of Microorganisms (GCM) 10K type strain sequencing project: providing services to taxonomists for standard genome sequencing and annotation.</title>
        <authorList>
            <consortium name="The Broad Institute Genomics Platform"/>
            <consortium name="The Broad Institute Genome Sequencing Center for Infectious Disease"/>
            <person name="Wu L."/>
            <person name="Ma J."/>
        </authorList>
    </citation>
    <scope>NUCLEOTIDE SEQUENCE [LARGE SCALE GENOMIC DNA]</scope>
    <source>
        <strain evidence="5">JCM 17459</strain>
    </source>
</reference>
<dbReference type="Gene3D" id="1.20.58.1000">
    <property type="entry name" value="Metal-sensitive repressor, helix protomer"/>
    <property type="match status" value="1"/>
</dbReference>